<dbReference type="NCBIfam" id="TIGR03519">
    <property type="entry name" value="T9SS_PorP_fam"/>
    <property type="match status" value="1"/>
</dbReference>
<keyword evidence="3" id="KW-1185">Reference proteome</keyword>
<keyword evidence="1" id="KW-0732">Signal</keyword>
<dbReference type="Proteomes" id="UP001595906">
    <property type="component" value="Unassembled WGS sequence"/>
</dbReference>
<dbReference type="EMBL" id="JBHSDC010000001">
    <property type="protein sequence ID" value="MFC4230278.1"/>
    <property type="molecule type" value="Genomic_DNA"/>
</dbReference>
<comment type="caution">
    <text evidence="2">The sequence shown here is derived from an EMBL/GenBank/DDBJ whole genome shotgun (WGS) entry which is preliminary data.</text>
</comment>
<accession>A0ABV8PQ46</accession>
<feature type="signal peptide" evidence="1">
    <location>
        <begin position="1"/>
        <end position="22"/>
    </location>
</feature>
<dbReference type="Pfam" id="PF11751">
    <property type="entry name" value="PorP_SprF"/>
    <property type="match status" value="1"/>
</dbReference>
<protein>
    <submittedName>
        <fullName evidence="2">PorP/SprF family type IX secretion system membrane protein</fullName>
    </submittedName>
</protein>
<evidence type="ECO:0000313" key="2">
    <source>
        <dbReference type="EMBL" id="MFC4230278.1"/>
    </source>
</evidence>
<name>A0ABV8PQ46_9BACT</name>
<proteinExistence type="predicted"/>
<evidence type="ECO:0000256" key="1">
    <source>
        <dbReference type="SAM" id="SignalP"/>
    </source>
</evidence>
<reference evidence="3" key="1">
    <citation type="journal article" date="2019" name="Int. J. Syst. Evol. Microbiol.">
        <title>The Global Catalogue of Microorganisms (GCM) 10K type strain sequencing project: providing services to taxonomists for standard genome sequencing and annotation.</title>
        <authorList>
            <consortium name="The Broad Institute Genomics Platform"/>
            <consortium name="The Broad Institute Genome Sequencing Center for Infectious Disease"/>
            <person name="Wu L."/>
            <person name="Ma J."/>
        </authorList>
    </citation>
    <scope>NUCLEOTIDE SEQUENCE [LARGE SCALE GENOMIC DNA]</scope>
    <source>
        <strain evidence="3">CECT 8010</strain>
    </source>
</reference>
<gene>
    <name evidence="2" type="ORF">ACFOW1_00140</name>
</gene>
<evidence type="ECO:0000313" key="3">
    <source>
        <dbReference type="Proteomes" id="UP001595906"/>
    </source>
</evidence>
<dbReference type="InterPro" id="IPR019861">
    <property type="entry name" value="PorP/SprF_Bacteroidetes"/>
</dbReference>
<sequence length="342" mass="37694">MRKYLQYIILAVSLMVISALQAQDLHFSQYFNAPLLVNPANTGFNPDYDYRVGGNYRNQWAGVLNNPYKTMSLWGDAQLFNNRFENGWVGLGGTLYRDEAGTGSLTSTQGYVSAAYHQMLGYSSLLSFGANIGFVNKRIDISKLSFDNQWNGKFFDINAGSGESFVYSGVGYFDLQVGLNYALFLSSKAYFNLGVSAAHINRPQESFFAPSSTVDTRVPIRFTTFLNGSFKIDDNWIVNPNIYVSQSTNSTETVIGINANRNLSGDGGAQQLIIGAYYRNADAIIPMIGYQQDDIKITFNYDATTSNLGSFNGRQGAYEISIVKSGVYGGNGKAIKCPTVKF</sequence>
<dbReference type="RefSeq" id="WP_379011348.1">
    <property type="nucleotide sequence ID" value="NZ_JBHSDC010000001.1"/>
</dbReference>
<organism evidence="2 3">
    <name type="scientific">Parasediminibacterium paludis</name>
    <dbReference type="NCBI Taxonomy" id="908966"/>
    <lineage>
        <taxon>Bacteria</taxon>
        <taxon>Pseudomonadati</taxon>
        <taxon>Bacteroidota</taxon>
        <taxon>Chitinophagia</taxon>
        <taxon>Chitinophagales</taxon>
        <taxon>Chitinophagaceae</taxon>
        <taxon>Parasediminibacterium</taxon>
    </lineage>
</organism>
<feature type="chain" id="PRO_5045966741" evidence="1">
    <location>
        <begin position="23"/>
        <end position="342"/>
    </location>
</feature>